<dbReference type="UniPathway" id="UPA00232"/>
<dbReference type="InterPro" id="IPR028978">
    <property type="entry name" value="Chorismate_lyase_/UTRA_dom_sf"/>
</dbReference>
<keyword evidence="1 4" id="KW-0963">Cytoplasm</keyword>
<keyword evidence="4 5" id="KW-0670">Pyruvate</keyword>
<evidence type="ECO:0000313" key="5">
    <source>
        <dbReference type="EMBL" id="SBT17345.1"/>
    </source>
</evidence>
<comment type="pathway">
    <text evidence="4">Cofactor biosynthesis; ubiquinone biosynthesis.</text>
</comment>
<evidence type="ECO:0000313" key="7">
    <source>
        <dbReference type="Proteomes" id="UP000092840"/>
    </source>
</evidence>
<dbReference type="EMBL" id="FLRA01000010">
    <property type="protein sequence ID" value="SBT17345.1"/>
    <property type="molecule type" value="Genomic_DNA"/>
</dbReference>
<comment type="similarity">
    <text evidence="4">Belongs to the UbiC family.</text>
</comment>
<feature type="binding site" evidence="4">
    <location>
        <position position="120"/>
    </location>
    <ligand>
        <name>substrate</name>
    </ligand>
</feature>
<reference evidence="5 8" key="1">
    <citation type="submission" date="2016-06" db="EMBL/GenBank/DDBJ databases">
        <authorList>
            <person name="Kjaerup R.B."/>
            <person name="Dalgaard T.S."/>
            <person name="Juul-Madsen H.R."/>
        </authorList>
    </citation>
    <scope>NUCLEOTIDE SEQUENCE [LARGE SCALE GENOMIC DNA]</scope>
    <source>
        <strain evidence="5 8">CECT 5115</strain>
    </source>
</reference>
<dbReference type="PANTHER" id="PTHR38683:SF1">
    <property type="entry name" value="CHORISMATE PYRUVATE-LYASE"/>
    <property type="match status" value="1"/>
</dbReference>
<dbReference type="AlphaFoldDB" id="A0A1C3JQE4"/>
<dbReference type="HAMAP" id="MF_01632">
    <property type="entry name" value="UbiC"/>
    <property type="match status" value="1"/>
</dbReference>
<name>A0A1C3JQE4_9GAMM</name>
<dbReference type="GO" id="GO:0042866">
    <property type="term" value="P:pyruvate biosynthetic process"/>
    <property type="evidence" value="ECO:0007669"/>
    <property type="project" value="UniProtKB-UniRule"/>
</dbReference>
<organism evidence="5 8">
    <name type="scientific">Marinomonas gallaica</name>
    <dbReference type="NCBI Taxonomy" id="1806667"/>
    <lineage>
        <taxon>Bacteria</taxon>
        <taxon>Pseudomonadati</taxon>
        <taxon>Pseudomonadota</taxon>
        <taxon>Gammaproteobacteria</taxon>
        <taxon>Oceanospirillales</taxon>
        <taxon>Oceanospirillaceae</taxon>
        <taxon>Marinomonas</taxon>
    </lineage>
</organism>
<evidence type="ECO:0000313" key="8">
    <source>
        <dbReference type="Proteomes" id="UP000092871"/>
    </source>
</evidence>
<keyword evidence="2 4" id="KW-0831">Ubiquinone biosynthesis</keyword>
<dbReference type="GO" id="GO:0006744">
    <property type="term" value="P:ubiquinone biosynthetic process"/>
    <property type="evidence" value="ECO:0007669"/>
    <property type="project" value="UniProtKB-UniRule"/>
</dbReference>
<comment type="caution">
    <text evidence="4">Lacks conserved residue(s) required for the propagation of feature annotation.</text>
</comment>
<dbReference type="InterPro" id="IPR007440">
    <property type="entry name" value="Chorismate--pyruvate_lyase"/>
</dbReference>
<comment type="function">
    <text evidence="4">Removes the pyruvyl group from chorismate, with concomitant aromatization of the ring, to provide 4-hydroxybenzoate (4HB) for the ubiquinone pathway.</text>
</comment>
<keyword evidence="3 4" id="KW-0456">Lyase</keyword>
<dbReference type="PANTHER" id="PTHR38683">
    <property type="entry name" value="CHORISMATE PYRUVATE-LYASE"/>
    <property type="match status" value="1"/>
</dbReference>
<evidence type="ECO:0000256" key="2">
    <source>
        <dbReference type="ARBA" id="ARBA00022688"/>
    </source>
</evidence>
<proteinExistence type="inferred from homology"/>
<dbReference type="SUPFAM" id="SSF64288">
    <property type="entry name" value="Chorismate lyase-like"/>
    <property type="match status" value="1"/>
</dbReference>
<sequence>MTLLNHKLTKQFDYRWHSIAQVRRSSIPKGIQPWLTTRFSITAKLRQAGHLRVEVLEDTWQSPSPRERLRLGLKSREMARVRSVILFVDNEPVVYARSIIPARSLRGAWRYLPYLDNRPLGGYVYKSKALRRSQTEVVKLPAGLIQNCAEPLWARRSVFMEYGPGILVNEAFYPAIARFTQAAGQL</sequence>
<dbReference type="EC" id="4.1.3.40" evidence="4"/>
<dbReference type="Proteomes" id="UP000092871">
    <property type="component" value="Unassembled WGS sequence"/>
</dbReference>
<dbReference type="GO" id="GO:0008813">
    <property type="term" value="F:chorismate lyase activity"/>
    <property type="evidence" value="ECO:0007669"/>
    <property type="project" value="UniProtKB-UniRule"/>
</dbReference>
<dbReference type="Pfam" id="PF04345">
    <property type="entry name" value="Chor_lyase"/>
    <property type="match status" value="1"/>
</dbReference>
<dbReference type="Proteomes" id="UP000092840">
    <property type="component" value="Unassembled WGS sequence"/>
</dbReference>
<evidence type="ECO:0000256" key="1">
    <source>
        <dbReference type="ARBA" id="ARBA00022490"/>
    </source>
</evidence>
<evidence type="ECO:0000256" key="3">
    <source>
        <dbReference type="ARBA" id="ARBA00023239"/>
    </source>
</evidence>
<dbReference type="RefSeq" id="WP_067034126.1">
    <property type="nucleotide sequence ID" value="NZ_FLRA01000010.1"/>
</dbReference>
<keyword evidence="7" id="KW-1185">Reference proteome</keyword>
<dbReference type="Gene3D" id="3.40.1410.10">
    <property type="entry name" value="Chorismate lyase-like"/>
    <property type="match status" value="1"/>
</dbReference>
<comment type="subcellular location">
    <subcellularLocation>
        <location evidence="4">Cytoplasm</location>
    </subcellularLocation>
</comment>
<evidence type="ECO:0000313" key="6">
    <source>
        <dbReference type="EMBL" id="SBT22211.1"/>
    </source>
</evidence>
<dbReference type="OrthoDB" id="9789493at2"/>
<dbReference type="GO" id="GO:0005829">
    <property type="term" value="C:cytosol"/>
    <property type="evidence" value="ECO:0007669"/>
    <property type="project" value="TreeGrafter"/>
</dbReference>
<evidence type="ECO:0000256" key="4">
    <source>
        <dbReference type="HAMAP-Rule" id="MF_01632"/>
    </source>
</evidence>
<reference evidence="6 7" key="2">
    <citation type="submission" date="2016-06" db="EMBL/GenBank/DDBJ databases">
        <authorList>
            <person name="Rodrigo-Torres L."/>
            <person name="Arahal D.R."/>
        </authorList>
    </citation>
    <scope>NUCLEOTIDE SEQUENCE [LARGE SCALE GENOMIC DNA]</scope>
    <source>
        <strain evidence="6 7">CECT 5116</strain>
    </source>
</reference>
<gene>
    <name evidence="4 5" type="primary">ubiC</name>
    <name evidence="5" type="ORF">MGA5115_01455</name>
    <name evidence="6" type="ORF">MGA5116_02826</name>
</gene>
<protein>
    <recommendedName>
        <fullName evidence="4">Probable chorismate pyruvate-lyase</fullName>
        <shortName evidence="4">CL</shortName>
        <shortName evidence="4">CPL</shortName>
        <ecNumber evidence="4">4.1.3.40</ecNumber>
    </recommendedName>
</protein>
<feature type="binding site" evidence="4">
    <location>
        <position position="82"/>
    </location>
    <ligand>
        <name>substrate</name>
    </ligand>
</feature>
<comment type="catalytic activity">
    <reaction evidence="4">
        <text>chorismate = 4-hydroxybenzoate + pyruvate</text>
        <dbReference type="Rhea" id="RHEA:16505"/>
        <dbReference type="ChEBI" id="CHEBI:15361"/>
        <dbReference type="ChEBI" id="CHEBI:17879"/>
        <dbReference type="ChEBI" id="CHEBI:29748"/>
        <dbReference type="EC" id="4.1.3.40"/>
    </reaction>
</comment>
<feature type="binding site" evidence="4">
    <location>
        <position position="170"/>
    </location>
    <ligand>
        <name>substrate</name>
    </ligand>
</feature>
<dbReference type="EMBL" id="FLRB01000016">
    <property type="protein sequence ID" value="SBT22211.1"/>
    <property type="molecule type" value="Genomic_DNA"/>
</dbReference>
<accession>A0A1C3JQE4</accession>